<dbReference type="PROSITE" id="PS50111">
    <property type="entry name" value="CHEMOTAXIS_TRANSDUC_2"/>
    <property type="match status" value="1"/>
</dbReference>
<comment type="similarity">
    <text evidence="10">Belongs to the methyl-accepting chemotaxis (MCP) protein family.</text>
</comment>
<dbReference type="InterPro" id="IPR051310">
    <property type="entry name" value="MCP_chemotaxis"/>
</dbReference>
<dbReference type="GO" id="GO:0005886">
    <property type="term" value="C:plasma membrane"/>
    <property type="evidence" value="ECO:0007669"/>
    <property type="project" value="UniProtKB-SubCell"/>
</dbReference>
<dbReference type="InterPro" id="IPR004090">
    <property type="entry name" value="Chemotax_Me-accpt_rcpt"/>
</dbReference>
<evidence type="ECO:0000256" key="3">
    <source>
        <dbReference type="ARBA" id="ARBA00022481"/>
    </source>
</evidence>
<accession>A0A2V1JTH4</accession>
<dbReference type="GO" id="GO:0004888">
    <property type="term" value="F:transmembrane signaling receptor activity"/>
    <property type="evidence" value="ECO:0007669"/>
    <property type="project" value="InterPro"/>
</dbReference>
<dbReference type="CDD" id="cd11386">
    <property type="entry name" value="MCP_signal"/>
    <property type="match status" value="1"/>
</dbReference>
<keyword evidence="7 13" id="KW-1133">Transmembrane helix</keyword>
<keyword evidence="4" id="KW-0145">Chemotaxis</keyword>
<keyword evidence="6 13" id="KW-0812">Transmembrane</keyword>
<evidence type="ECO:0000313" key="16">
    <source>
        <dbReference type="EMBL" id="PWF21184.1"/>
    </source>
</evidence>
<keyword evidence="2" id="KW-1003">Cell membrane</keyword>
<dbReference type="SUPFAM" id="SSF58104">
    <property type="entry name" value="Methyl-accepting chemotaxis protein (MCP) signaling domain"/>
    <property type="match status" value="1"/>
</dbReference>
<evidence type="ECO:0000256" key="6">
    <source>
        <dbReference type="ARBA" id="ARBA00022692"/>
    </source>
</evidence>
<evidence type="ECO:0000313" key="17">
    <source>
        <dbReference type="Proteomes" id="UP000245212"/>
    </source>
</evidence>
<keyword evidence="9 11" id="KW-0807">Transducer</keyword>
<dbReference type="SMART" id="SM00283">
    <property type="entry name" value="MA"/>
    <property type="match status" value="1"/>
</dbReference>
<dbReference type="Gene3D" id="1.10.287.950">
    <property type="entry name" value="Methyl-accepting chemotaxis protein"/>
    <property type="match status" value="1"/>
</dbReference>
<keyword evidence="8 13" id="KW-0472">Membrane</keyword>
<evidence type="ECO:0000256" key="9">
    <source>
        <dbReference type="ARBA" id="ARBA00023224"/>
    </source>
</evidence>
<evidence type="ECO:0000256" key="13">
    <source>
        <dbReference type="SAM" id="Phobius"/>
    </source>
</evidence>
<feature type="transmembrane region" description="Helical" evidence="13">
    <location>
        <begin position="191"/>
        <end position="211"/>
    </location>
</feature>
<dbReference type="GO" id="GO:0007165">
    <property type="term" value="P:signal transduction"/>
    <property type="evidence" value="ECO:0007669"/>
    <property type="project" value="UniProtKB-KW"/>
</dbReference>
<evidence type="ECO:0000256" key="7">
    <source>
        <dbReference type="ARBA" id="ARBA00022989"/>
    </source>
</evidence>
<proteinExistence type="inferred from homology"/>
<dbReference type="SMART" id="SM00304">
    <property type="entry name" value="HAMP"/>
    <property type="match status" value="1"/>
</dbReference>
<name>A0A2V1JTH4_9BURK</name>
<dbReference type="Pfam" id="PF02203">
    <property type="entry name" value="TarH"/>
    <property type="match status" value="1"/>
</dbReference>
<dbReference type="InterPro" id="IPR003122">
    <property type="entry name" value="Tar_rcpt_lig-bd"/>
</dbReference>
<evidence type="ECO:0000256" key="11">
    <source>
        <dbReference type="PROSITE-ProRule" id="PRU00284"/>
    </source>
</evidence>
<dbReference type="Gene3D" id="1.20.120.30">
    <property type="entry name" value="Aspartate receptor, ligand-binding domain"/>
    <property type="match status" value="1"/>
</dbReference>
<keyword evidence="17" id="KW-1185">Reference proteome</keyword>
<keyword evidence="3" id="KW-0488">Methylation</keyword>
<dbReference type="PANTHER" id="PTHR43531:SF14">
    <property type="entry name" value="METHYL-ACCEPTING CHEMOTAXIS PROTEIN I-RELATED"/>
    <property type="match status" value="1"/>
</dbReference>
<evidence type="ECO:0000256" key="8">
    <source>
        <dbReference type="ARBA" id="ARBA00023136"/>
    </source>
</evidence>
<gene>
    <name evidence="16" type="ORF">DD235_15295</name>
</gene>
<evidence type="ECO:0000259" key="14">
    <source>
        <dbReference type="PROSITE" id="PS50111"/>
    </source>
</evidence>
<keyword evidence="5" id="KW-0997">Cell inner membrane</keyword>
<evidence type="ECO:0000256" key="1">
    <source>
        <dbReference type="ARBA" id="ARBA00004429"/>
    </source>
</evidence>
<dbReference type="CDD" id="cd06225">
    <property type="entry name" value="HAMP"/>
    <property type="match status" value="1"/>
</dbReference>
<dbReference type="SUPFAM" id="SSF47170">
    <property type="entry name" value="Aspartate receptor, ligand-binding domain"/>
    <property type="match status" value="1"/>
</dbReference>
<feature type="domain" description="HAMP" evidence="15">
    <location>
        <begin position="213"/>
        <end position="265"/>
    </location>
</feature>
<organism evidence="16 17">
    <name type="scientific">Corticimicrobacter populi</name>
    <dbReference type="NCBI Taxonomy" id="2175229"/>
    <lineage>
        <taxon>Bacteria</taxon>
        <taxon>Pseudomonadati</taxon>
        <taxon>Pseudomonadota</taxon>
        <taxon>Betaproteobacteria</taxon>
        <taxon>Burkholderiales</taxon>
        <taxon>Alcaligenaceae</taxon>
        <taxon>Corticimicrobacter</taxon>
    </lineage>
</organism>
<comment type="subcellular location">
    <subcellularLocation>
        <location evidence="1">Cell inner membrane</location>
        <topology evidence="1">Multi-pass membrane protein</topology>
    </subcellularLocation>
</comment>
<dbReference type="Pfam" id="PF00015">
    <property type="entry name" value="MCPsignal"/>
    <property type="match status" value="1"/>
</dbReference>
<dbReference type="RefSeq" id="WP_109062991.1">
    <property type="nucleotide sequence ID" value="NZ_QETA01000008.1"/>
</dbReference>
<dbReference type="AlphaFoldDB" id="A0A2V1JTH4"/>
<feature type="coiled-coil region" evidence="12">
    <location>
        <begin position="470"/>
        <end position="508"/>
    </location>
</feature>
<dbReference type="Proteomes" id="UP000245212">
    <property type="component" value="Unassembled WGS sequence"/>
</dbReference>
<dbReference type="Pfam" id="PF00672">
    <property type="entry name" value="HAMP"/>
    <property type="match status" value="1"/>
</dbReference>
<dbReference type="InterPro" id="IPR035440">
    <property type="entry name" value="4HB_MCP_dom_sf"/>
</dbReference>
<evidence type="ECO:0000256" key="2">
    <source>
        <dbReference type="ARBA" id="ARBA00022475"/>
    </source>
</evidence>
<sequence>MLSKLKVRTIFLCILAVFTLALVVSSGIGWKNAYSGYRSVDRIHDMTTEQVRNVYGAWVALLRARVGLATAYTELQEGETGKIGERVDGARKRLEQATSAIQTYQATVASDAERTQAQGLATALGHYTAAIEKVGQALLQQDAQAYLQANAASREANQTFDRLLNENLDNIGVQMQALEDDSAEGYDTARAVTIGLFVLAVIMFLAAWRFIERTVLGPLRQAGQLFEYMGQGDLTHRVDVTSRNEIGQLFVSLRKMQESLTRVIAQVRQGVDEINTGATEIAQGNTDLSSRTEQQAASLEETAASMEELSGTVKQNADNARQADQLAGNSMGVARRGGEVVSEVVTTMDAISASSRKIAEIVNVIDGIAFQTNILALNAAVEAARAGEQGKGFAVVAGEVRTLAQRSAQAAREIKTLIEDSVSKVEAGSNQVERAGSTMKEIVDAVQRVTDIMGEISAATQEQSSGIEQVNRAVAQMDEVTQQNAALVEEAAAAAGSLESQAQQLRQAVSVFRISSQEVIEMPAHERLHQA</sequence>
<dbReference type="PROSITE" id="PS50885">
    <property type="entry name" value="HAMP"/>
    <property type="match status" value="1"/>
</dbReference>
<dbReference type="FunFam" id="1.10.287.950:FF:000001">
    <property type="entry name" value="Methyl-accepting chemotaxis sensory transducer"/>
    <property type="match status" value="1"/>
</dbReference>
<dbReference type="InterPro" id="IPR003660">
    <property type="entry name" value="HAMP_dom"/>
</dbReference>
<evidence type="ECO:0000256" key="4">
    <source>
        <dbReference type="ARBA" id="ARBA00022500"/>
    </source>
</evidence>
<dbReference type="EMBL" id="QETA01000008">
    <property type="protein sequence ID" value="PWF21184.1"/>
    <property type="molecule type" value="Genomic_DNA"/>
</dbReference>
<evidence type="ECO:0000256" key="10">
    <source>
        <dbReference type="ARBA" id="ARBA00029447"/>
    </source>
</evidence>
<dbReference type="PRINTS" id="PR00260">
    <property type="entry name" value="CHEMTRNSDUCR"/>
</dbReference>
<evidence type="ECO:0000259" key="15">
    <source>
        <dbReference type="PROSITE" id="PS50885"/>
    </source>
</evidence>
<protein>
    <submittedName>
        <fullName evidence="16">Methyl-accepting chemotaxis protein</fullName>
    </submittedName>
</protein>
<dbReference type="InterPro" id="IPR004089">
    <property type="entry name" value="MCPsignal_dom"/>
</dbReference>
<dbReference type="GO" id="GO:0006935">
    <property type="term" value="P:chemotaxis"/>
    <property type="evidence" value="ECO:0007669"/>
    <property type="project" value="UniProtKB-KW"/>
</dbReference>
<keyword evidence="12" id="KW-0175">Coiled coil</keyword>
<evidence type="ECO:0000256" key="12">
    <source>
        <dbReference type="SAM" id="Coils"/>
    </source>
</evidence>
<comment type="caution">
    <text evidence="16">The sequence shown here is derived from an EMBL/GenBank/DDBJ whole genome shotgun (WGS) entry which is preliminary data.</text>
</comment>
<reference evidence="17" key="1">
    <citation type="submission" date="2018-05" db="EMBL/GenBank/DDBJ databases">
        <authorList>
            <person name="Li Y."/>
        </authorList>
    </citation>
    <scope>NUCLEOTIDE SEQUENCE [LARGE SCALE GENOMIC DNA]</scope>
    <source>
        <strain evidence="17">3d-2-2</strain>
    </source>
</reference>
<feature type="domain" description="Methyl-accepting transducer" evidence="14">
    <location>
        <begin position="270"/>
        <end position="499"/>
    </location>
</feature>
<dbReference type="PANTHER" id="PTHR43531">
    <property type="entry name" value="PROTEIN ICFG"/>
    <property type="match status" value="1"/>
</dbReference>
<evidence type="ECO:0000256" key="5">
    <source>
        <dbReference type="ARBA" id="ARBA00022519"/>
    </source>
</evidence>